<name>A0A150GMA2_GONPE</name>
<feature type="compositionally biased region" description="Low complexity" evidence="1">
    <location>
        <begin position="1001"/>
        <end position="1011"/>
    </location>
</feature>
<dbReference type="OrthoDB" id="552741at2759"/>
<feature type="region of interest" description="Disordered" evidence="1">
    <location>
        <begin position="913"/>
        <end position="945"/>
    </location>
</feature>
<dbReference type="Proteomes" id="UP000075714">
    <property type="component" value="Unassembled WGS sequence"/>
</dbReference>
<evidence type="ECO:0000256" key="1">
    <source>
        <dbReference type="SAM" id="MobiDB-lite"/>
    </source>
</evidence>
<keyword evidence="3" id="KW-1185">Reference proteome</keyword>
<feature type="region of interest" description="Disordered" evidence="1">
    <location>
        <begin position="973"/>
        <end position="1011"/>
    </location>
</feature>
<dbReference type="EMBL" id="LSYV01000015">
    <property type="protein sequence ID" value="KXZ50986.1"/>
    <property type="molecule type" value="Genomic_DNA"/>
</dbReference>
<gene>
    <name evidence="2" type="ORF">GPECTOR_14g228</name>
</gene>
<accession>A0A150GMA2</accession>
<evidence type="ECO:0000313" key="2">
    <source>
        <dbReference type="EMBL" id="KXZ50986.1"/>
    </source>
</evidence>
<feature type="compositionally biased region" description="Gly residues" evidence="1">
    <location>
        <begin position="578"/>
        <end position="587"/>
    </location>
</feature>
<feature type="compositionally biased region" description="Gly residues" evidence="1">
    <location>
        <begin position="342"/>
        <end position="356"/>
    </location>
</feature>
<feature type="compositionally biased region" description="Low complexity" evidence="1">
    <location>
        <begin position="25"/>
        <end position="44"/>
    </location>
</feature>
<feature type="region of interest" description="Disordered" evidence="1">
    <location>
        <begin position="571"/>
        <end position="607"/>
    </location>
</feature>
<reference evidence="3" key="1">
    <citation type="journal article" date="2016" name="Nat. Commun.">
        <title>The Gonium pectorale genome demonstrates co-option of cell cycle regulation during the evolution of multicellularity.</title>
        <authorList>
            <person name="Hanschen E.R."/>
            <person name="Marriage T.N."/>
            <person name="Ferris P.J."/>
            <person name="Hamaji T."/>
            <person name="Toyoda A."/>
            <person name="Fujiyama A."/>
            <person name="Neme R."/>
            <person name="Noguchi H."/>
            <person name="Minakuchi Y."/>
            <person name="Suzuki M."/>
            <person name="Kawai-Toyooka H."/>
            <person name="Smith D.R."/>
            <person name="Sparks H."/>
            <person name="Anderson J."/>
            <person name="Bakaric R."/>
            <person name="Luria V."/>
            <person name="Karger A."/>
            <person name="Kirschner M.W."/>
            <person name="Durand P.M."/>
            <person name="Michod R.E."/>
            <person name="Nozaki H."/>
            <person name="Olson B.J."/>
        </authorList>
    </citation>
    <scope>NUCLEOTIDE SEQUENCE [LARGE SCALE GENOMIC DNA]</scope>
    <source>
        <strain evidence="3">NIES-2863</strain>
    </source>
</reference>
<dbReference type="AlphaFoldDB" id="A0A150GMA2"/>
<sequence length="1031" mass="102274">MQLDGPAERGLPAGDAGRGSAAVDARAPGRLAASASATAAAAAGHVSPADNGAAELTDQLGEAHRRSLKRTAPEAADTDERLQPVEAEAEAEAVDMRRAGSLEGAAAEDDAPSGADRDGGVDGGVDGEEGAFDMASLPAVLPPPVEVTMPIRVYDGRPGTVKARGANAYYIKGAVCGTFDPSLYMQHKDCIRCNGMMMSRSKFEQTGGSNMAKWYRSIRVLPEMETLGEWLESRGLPIFKGRPRRCPTRPTAAQHMAVGVSRPGAAAVKASSGEASGGSGSACEVAAAVRAGSGAVGSPSFGAMSDEPRRALKRQATGHLGCVQGLSGMMPEAHMQPLTYGNGHGAGHGSGSGSGTQRGLMKPILDQVGPDTAAGDHNRLLLSLQAAAAIRGGGGGSRIAQTVGGEPYGRGSQSQLAPELPQQQHRPRQFLHAMAPQAGLTVSEDVLFPKADEIDGLGGRLDSRDRLAGCAGGLGASANASSLRGDLDDGGGASASLVDALAAVLAARRAAREEQQQEQLEFAGAAVGGGSGGSRRADYSHALEDELGVGPGGAGGMLSRDGRPAMSALQLGRLGNDSGSGGPGGSLGTYPLSRTGDGPGFADVGVGGIRPRRELRLAGGSGYDPDSAALLAGPGVDDEEPGLLLSRQLHPVPMPVARGGGGRLPTRQGGAPGLSSLAKAGSLDGRLDAGGGSNGHAASGGVADLAMLSGGMGESLGVGLGAGNPGADGGQDIDHAALQRELLALGAPTLLSSIQEEQEQLMRRLRLLQRLRQAVLATQQPGGGATGGRSSAGAFEAARAGEGLPGGGLTGHGCAEALRTAARGDVIRGGSGGAVGGGAVVTRGDAAGSGVTNLGSPMGGPLPLASLGRPGRGLGGSEPLALSAHSPDAELPVAMLPATAAAAGRDLRMDLRGPFGRGGSVQAAAARGSPKRDPPVPAVGAGSGDGDALVGPDAAELLLQLFARTRAAAGAADAHTRRGDGLPRGNGVSGGSAAPSGERMGAGAAHPGSGAAHWGIYDDGAARLRGGRGWL</sequence>
<evidence type="ECO:0000313" key="3">
    <source>
        <dbReference type="Proteomes" id="UP000075714"/>
    </source>
</evidence>
<protein>
    <submittedName>
        <fullName evidence="2">RLS1 protein</fullName>
    </submittedName>
</protein>
<comment type="caution">
    <text evidence="2">The sequence shown here is derived from an EMBL/GenBank/DDBJ whole genome shotgun (WGS) entry which is preliminary data.</text>
</comment>
<feature type="region of interest" description="Disordered" evidence="1">
    <location>
        <begin position="102"/>
        <end position="129"/>
    </location>
</feature>
<organism evidence="2 3">
    <name type="scientific">Gonium pectorale</name>
    <name type="common">Green alga</name>
    <dbReference type="NCBI Taxonomy" id="33097"/>
    <lineage>
        <taxon>Eukaryota</taxon>
        <taxon>Viridiplantae</taxon>
        <taxon>Chlorophyta</taxon>
        <taxon>core chlorophytes</taxon>
        <taxon>Chlorophyceae</taxon>
        <taxon>CS clade</taxon>
        <taxon>Chlamydomonadales</taxon>
        <taxon>Volvocaceae</taxon>
        <taxon>Gonium</taxon>
    </lineage>
</organism>
<feature type="region of interest" description="Disordered" evidence="1">
    <location>
        <begin position="1"/>
        <end position="84"/>
    </location>
</feature>
<feature type="region of interest" description="Disordered" evidence="1">
    <location>
        <begin position="340"/>
        <end position="362"/>
    </location>
</feature>
<proteinExistence type="predicted"/>